<gene>
    <name evidence="1" type="ORF">BJY18_003554</name>
</gene>
<reference evidence="1 2" key="1">
    <citation type="submission" date="2020-08" db="EMBL/GenBank/DDBJ databases">
        <title>Sequencing the genomes of 1000 actinobacteria strains.</title>
        <authorList>
            <person name="Klenk H.-P."/>
        </authorList>
    </citation>
    <scope>NUCLEOTIDE SEQUENCE [LARGE SCALE GENOMIC DNA]</scope>
    <source>
        <strain evidence="1 2">DSM 45859</strain>
    </source>
</reference>
<organism evidence="1 2">
    <name type="scientific">Amycolatopsis jiangsuensis</name>
    <dbReference type="NCBI Taxonomy" id="1181879"/>
    <lineage>
        <taxon>Bacteria</taxon>
        <taxon>Bacillati</taxon>
        <taxon>Actinomycetota</taxon>
        <taxon>Actinomycetes</taxon>
        <taxon>Pseudonocardiales</taxon>
        <taxon>Pseudonocardiaceae</taxon>
        <taxon>Amycolatopsis</taxon>
    </lineage>
</organism>
<dbReference type="EMBL" id="JACHMG010000001">
    <property type="protein sequence ID" value="MBB4686069.1"/>
    <property type="molecule type" value="Genomic_DNA"/>
</dbReference>
<dbReference type="AlphaFoldDB" id="A0A840IX39"/>
<protein>
    <submittedName>
        <fullName evidence="1">Uncharacterized protein</fullName>
    </submittedName>
</protein>
<accession>A0A840IX39</accession>
<sequence>MSRFLTNLKFWAVTLTLAWIVGIVAVIAANPGFAHGMN</sequence>
<keyword evidence="2" id="KW-1185">Reference proteome</keyword>
<comment type="caution">
    <text evidence="1">The sequence shown here is derived from an EMBL/GenBank/DDBJ whole genome shotgun (WGS) entry which is preliminary data.</text>
</comment>
<dbReference type="Proteomes" id="UP000581769">
    <property type="component" value="Unassembled WGS sequence"/>
</dbReference>
<evidence type="ECO:0000313" key="2">
    <source>
        <dbReference type="Proteomes" id="UP000581769"/>
    </source>
</evidence>
<name>A0A840IX39_9PSEU</name>
<evidence type="ECO:0000313" key="1">
    <source>
        <dbReference type="EMBL" id="MBB4686069.1"/>
    </source>
</evidence>
<proteinExistence type="predicted"/>